<protein>
    <submittedName>
        <fullName evidence="1">Uncharacterized protein</fullName>
    </submittedName>
</protein>
<dbReference type="AlphaFoldDB" id="A0A7U2ID54"/>
<keyword evidence="2" id="KW-1185">Reference proteome</keyword>
<name>A0A7U2ID54_PHANO</name>
<gene>
    <name evidence="1" type="ORF">JI435_163430</name>
</gene>
<organism evidence="1 2">
    <name type="scientific">Phaeosphaeria nodorum (strain SN15 / ATCC MYA-4574 / FGSC 10173)</name>
    <name type="common">Glume blotch fungus</name>
    <name type="synonym">Parastagonospora nodorum</name>
    <dbReference type="NCBI Taxonomy" id="321614"/>
    <lineage>
        <taxon>Eukaryota</taxon>
        <taxon>Fungi</taxon>
        <taxon>Dikarya</taxon>
        <taxon>Ascomycota</taxon>
        <taxon>Pezizomycotina</taxon>
        <taxon>Dothideomycetes</taxon>
        <taxon>Pleosporomycetidae</taxon>
        <taxon>Pleosporales</taxon>
        <taxon>Pleosporineae</taxon>
        <taxon>Phaeosphaeriaceae</taxon>
        <taxon>Parastagonospora</taxon>
    </lineage>
</organism>
<dbReference type="EMBL" id="CP069045">
    <property type="protein sequence ID" value="QRD07657.1"/>
    <property type="molecule type" value="Genomic_DNA"/>
</dbReference>
<proteinExistence type="predicted"/>
<sequence length="99" mass="10667">MTLTVMAPGSSHKRGSNTMSAFLALAPHKAGHLSIIIHKSPDTVQQRAKGSKAGRMEHQSNTRSLGTFERVHLVKDRDAVHGPQYASGRLSLIISLGAR</sequence>
<accession>A0A7U2ID54</accession>
<dbReference type="Proteomes" id="UP000663193">
    <property type="component" value="Chromosome 23"/>
</dbReference>
<evidence type="ECO:0000313" key="2">
    <source>
        <dbReference type="Proteomes" id="UP000663193"/>
    </source>
</evidence>
<evidence type="ECO:0000313" key="1">
    <source>
        <dbReference type="EMBL" id="QRD07657.1"/>
    </source>
</evidence>
<reference evidence="2" key="1">
    <citation type="journal article" date="2021" name="BMC Genomics">
        <title>Chromosome-level genome assembly and manually-curated proteome of model necrotroph Parastagonospora nodorum Sn15 reveals a genome-wide trove of candidate effector homologs, and redundancy of virulence-related functions within an accessory chromosome.</title>
        <authorList>
            <person name="Bertazzoni S."/>
            <person name="Jones D.A.B."/>
            <person name="Phan H.T."/>
            <person name="Tan K.-C."/>
            <person name="Hane J.K."/>
        </authorList>
    </citation>
    <scope>NUCLEOTIDE SEQUENCE [LARGE SCALE GENOMIC DNA]</scope>
    <source>
        <strain evidence="2">SN15 / ATCC MYA-4574 / FGSC 10173)</strain>
    </source>
</reference>
<dbReference type="VEuPathDB" id="FungiDB:JI435_163430"/>